<dbReference type="Pfam" id="PF18898">
    <property type="entry name" value="DUF5654"/>
    <property type="match status" value="1"/>
</dbReference>
<evidence type="ECO:0000313" key="2">
    <source>
        <dbReference type="EMBL" id="PJE76405.1"/>
    </source>
</evidence>
<dbReference type="InterPro" id="IPR043713">
    <property type="entry name" value="DUF5654"/>
</dbReference>
<gene>
    <name evidence="2" type="ORF">COV05_04740</name>
</gene>
<dbReference type="AlphaFoldDB" id="A0A2M8LG41"/>
<proteinExistence type="predicted"/>
<organism evidence="2 3">
    <name type="scientific">Candidatus Uhrbacteria bacterium CG10_big_fil_rev_8_21_14_0_10_48_16</name>
    <dbReference type="NCBI Taxonomy" id="1975038"/>
    <lineage>
        <taxon>Bacteria</taxon>
        <taxon>Candidatus Uhriibacteriota</taxon>
    </lineage>
</organism>
<dbReference type="EMBL" id="PFEU01000024">
    <property type="protein sequence ID" value="PJE76405.1"/>
    <property type="molecule type" value="Genomic_DNA"/>
</dbReference>
<sequence>MANKKEKEKENELTKAQKVVRKKLIEFMSAAFALVAALAWNEAIKALIDAFIPEANGVLAKLVYAVCITVLVALVLYLFERSTSEKE</sequence>
<keyword evidence="1" id="KW-0472">Membrane</keyword>
<comment type="caution">
    <text evidence="2">The sequence shown here is derived from an EMBL/GenBank/DDBJ whole genome shotgun (WGS) entry which is preliminary data.</text>
</comment>
<keyword evidence="1" id="KW-0812">Transmembrane</keyword>
<feature type="transmembrane region" description="Helical" evidence="1">
    <location>
        <begin position="24"/>
        <end position="41"/>
    </location>
</feature>
<dbReference type="Proteomes" id="UP000231436">
    <property type="component" value="Unassembled WGS sequence"/>
</dbReference>
<evidence type="ECO:0000313" key="3">
    <source>
        <dbReference type="Proteomes" id="UP000231436"/>
    </source>
</evidence>
<reference evidence="3" key="1">
    <citation type="submission" date="2017-09" db="EMBL/GenBank/DDBJ databases">
        <title>Depth-based differentiation of microbial function through sediment-hosted aquifers and enrichment of novel symbionts in the deep terrestrial subsurface.</title>
        <authorList>
            <person name="Probst A.J."/>
            <person name="Ladd B."/>
            <person name="Jarett J.K."/>
            <person name="Geller-Mcgrath D.E."/>
            <person name="Sieber C.M.K."/>
            <person name="Emerson J.B."/>
            <person name="Anantharaman K."/>
            <person name="Thomas B.C."/>
            <person name="Malmstrom R."/>
            <person name="Stieglmeier M."/>
            <person name="Klingl A."/>
            <person name="Woyke T."/>
            <person name="Ryan C.M."/>
            <person name="Banfield J.F."/>
        </authorList>
    </citation>
    <scope>NUCLEOTIDE SEQUENCE [LARGE SCALE GENOMIC DNA]</scope>
</reference>
<evidence type="ECO:0000256" key="1">
    <source>
        <dbReference type="SAM" id="Phobius"/>
    </source>
</evidence>
<accession>A0A2M8LG41</accession>
<name>A0A2M8LG41_9BACT</name>
<feature type="transmembrane region" description="Helical" evidence="1">
    <location>
        <begin position="61"/>
        <end position="79"/>
    </location>
</feature>
<protein>
    <submittedName>
        <fullName evidence="2">Uncharacterized protein</fullName>
    </submittedName>
</protein>
<keyword evidence="1" id="KW-1133">Transmembrane helix</keyword>